<proteinExistence type="inferred from homology"/>
<dbReference type="AlphaFoldDB" id="A0A0G1N915"/>
<evidence type="ECO:0000313" key="11">
    <source>
        <dbReference type="Proteomes" id="UP000034595"/>
    </source>
</evidence>
<dbReference type="SUPFAM" id="SSF48163">
    <property type="entry name" value="An anticodon-binding domain of class I aminoacyl-tRNA synthetases"/>
    <property type="match status" value="1"/>
</dbReference>
<evidence type="ECO:0000256" key="4">
    <source>
        <dbReference type="ARBA" id="ARBA00022840"/>
    </source>
</evidence>
<accession>A0A0G1N915</accession>
<dbReference type="GO" id="GO:0006424">
    <property type="term" value="P:glutamyl-tRNA aminoacylation"/>
    <property type="evidence" value="ECO:0007669"/>
    <property type="project" value="TreeGrafter"/>
</dbReference>
<feature type="domain" description="Aminoacyl-tRNA synthetase class I anticodon-binding" evidence="9">
    <location>
        <begin position="140"/>
        <end position="261"/>
    </location>
</feature>
<comment type="caution">
    <text evidence="10">The sequence shown here is derived from an EMBL/GenBank/DDBJ whole genome shotgun (WGS) entry which is preliminary data.</text>
</comment>
<dbReference type="EMBL" id="LCJQ01000028">
    <property type="protein sequence ID" value="KKT80679.1"/>
    <property type="molecule type" value="Genomic_DNA"/>
</dbReference>
<evidence type="ECO:0000256" key="5">
    <source>
        <dbReference type="ARBA" id="ARBA00022917"/>
    </source>
</evidence>
<dbReference type="GO" id="GO:0004818">
    <property type="term" value="F:glutamate-tRNA ligase activity"/>
    <property type="evidence" value="ECO:0007669"/>
    <property type="project" value="TreeGrafter"/>
</dbReference>
<sequence>HVIRGEEHISNTPVQIVAAQALGFELPHFAHLPLILNPDRTKMSKRFADTSVKDYVDRGYLKEAMVNFLAYLGWHPKEDKEVMSLEEIVEEFDLARVQKGGAVFNSEKLDWLNGYYLKNLGIEELLPRAQKFVPPEWQLTPVILNSVRTRITNLDELKKLVSFYYKPPNYPVEFLRWKEADPATTAVNLVRALELVDAIPEEKFNQKFLEESLIAAISRENRGDILWPLRVALSGLKASPSPFEIIDALGKKESIKRINLALKRINHPPKIDAII</sequence>
<dbReference type="InterPro" id="IPR045462">
    <property type="entry name" value="aa-tRNA-synth_I_cd-bd"/>
</dbReference>
<keyword evidence="2 7" id="KW-0436">Ligase</keyword>
<dbReference type="InterPro" id="IPR014729">
    <property type="entry name" value="Rossmann-like_a/b/a_fold"/>
</dbReference>
<dbReference type="Pfam" id="PF00749">
    <property type="entry name" value="tRNA-synt_1c"/>
    <property type="match status" value="1"/>
</dbReference>
<dbReference type="InterPro" id="IPR020061">
    <property type="entry name" value="Glu_tRNA_lig_a-bdl"/>
</dbReference>
<comment type="similarity">
    <text evidence="1">Belongs to the class-I aminoacyl-tRNA synthetase family. Glutamate--tRNA ligase type 1 subfamily.</text>
</comment>
<keyword evidence="5 7" id="KW-0648">Protein biosynthesis</keyword>
<evidence type="ECO:0000256" key="3">
    <source>
        <dbReference type="ARBA" id="ARBA00022741"/>
    </source>
</evidence>
<gene>
    <name evidence="10" type="ORF">UW78_C0028G0008</name>
</gene>
<evidence type="ECO:0000256" key="6">
    <source>
        <dbReference type="ARBA" id="ARBA00023146"/>
    </source>
</evidence>
<dbReference type="GO" id="GO:0005829">
    <property type="term" value="C:cytosol"/>
    <property type="evidence" value="ECO:0007669"/>
    <property type="project" value="TreeGrafter"/>
</dbReference>
<keyword evidence="3 7" id="KW-0547">Nucleotide-binding</keyword>
<keyword evidence="4 7" id="KW-0067">ATP-binding</keyword>
<dbReference type="Gene3D" id="3.40.50.620">
    <property type="entry name" value="HUPs"/>
    <property type="match status" value="1"/>
</dbReference>
<dbReference type="Gene3D" id="1.10.1160.10">
    <property type="entry name" value="Glutamyl-trna Synthetase, Domain 2"/>
    <property type="match status" value="1"/>
</dbReference>
<protein>
    <submittedName>
        <fullName evidence="10">Glutamate-tRNA ligase</fullName>
    </submittedName>
</protein>
<keyword evidence="6 7" id="KW-0030">Aminoacyl-tRNA synthetase</keyword>
<evidence type="ECO:0000256" key="2">
    <source>
        <dbReference type="ARBA" id="ARBA00022598"/>
    </source>
</evidence>
<reference evidence="10 11" key="1">
    <citation type="journal article" date="2015" name="Nature">
        <title>rRNA introns, odd ribosomes, and small enigmatic genomes across a large radiation of phyla.</title>
        <authorList>
            <person name="Brown C.T."/>
            <person name="Hug L.A."/>
            <person name="Thomas B.C."/>
            <person name="Sharon I."/>
            <person name="Castelle C.J."/>
            <person name="Singh A."/>
            <person name="Wilkins M.J."/>
            <person name="Williams K.H."/>
            <person name="Banfield J.F."/>
        </authorList>
    </citation>
    <scope>NUCLEOTIDE SEQUENCE [LARGE SCALE GENOMIC DNA]</scope>
</reference>
<evidence type="ECO:0000256" key="1">
    <source>
        <dbReference type="ARBA" id="ARBA00007894"/>
    </source>
</evidence>
<name>A0A0G1N915_9BACT</name>
<feature type="non-terminal residue" evidence="10">
    <location>
        <position position="1"/>
    </location>
</feature>
<evidence type="ECO:0000259" key="9">
    <source>
        <dbReference type="Pfam" id="PF19269"/>
    </source>
</evidence>
<dbReference type="GO" id="GO:0000049">
    <property type="term" value="F:tRNA binding"/>
    <property type="evidence" value="ECO:0007669"/>
    <property type="project" value="InterPro"/>
</dbReference>
<dbReference type="InterPro" id="IPR020058">
    <property type="entry name" value="Glu/Gln-tRNA-synth_Ib_cat-dom"/>
</dbReference>
<dbReference type="PANTHER" id="PTHR43311:SF2">
    <property type="entry name" value="GLUTAMATE--TRNA LIGASE, MITOCHONDRIAL-RELATED"/>
    <property type="match status" value="1"/>
</dbReference>
<dbReference type="InterPro" id="IPR049940">
    <property type="entry name" value="GluQ/Sye"/>
</dbReference>
<evidence type="ECO:0000256" key="7">
    <source>
        <dbReference type="RuleBase" id="RU363037"/>
    </source>
</evidence>
<evidence type="ECO:0000313" key="10">
    <source>
        <dbReference type="EMBL" id="KKT80679.1"/>
    </source>
</evidence>
<dbReference type="Pfam" id="PF19269">
    <property type="entry name" value="Anticodon_2"/>
    <property type="match status" value="1"/>
</dbReference>
<dbReference type="PANTHER" id="PTHR43311">
    <property type="entry name" value="GLUTAMATE--TRNA LIGASE"/>
    <property type="match status" value="1"/>
</dbReference>
<organism evidence="10 11">
    <name type="scientific">Candidatus Azambacteria bacterium GW2011_GWA1_44_9</name>
    <dbReference type="NCBI Taxonomy" id="1618610"/>
    <lineage>
        <taxon>Bacteria</taxon>
        <taxon>Candidatus Azamiibacteriota</taxon>
    </lineage>
</organism>
<dbReference type="Gene3D" id="1.10.10.350">
    <property type="match status" value="1"/>
</dbReference>
<evidence type="ECO:0000259" key="8">
    <source>
        <dbReference type="Pfam" id="PF00749"/>
    </source>
</evidence>
<dbReference type="SUPFAM" id="SSF52374">
    <property type="entry name" value="Nucleotidylyl transferase"/>
    <property type="match status" value="1"/>
</dbReference>
<dbReference type="InterPro" id="IPR020751">
    <property type="entry name" value="aa-tRNA-synth_I_codon-bd_sub2"/>
</dbReference>
<dbReference type="InterPro" id="IPR008925">
    <property type="entry name" value="aa_tRNA-synth_I_cd-bd_sf"/>
</dbReference>
<dbReference type="GO" id="GO:0005524">
    <property type="term" value="F:ATP binding"/>
    <property type="evidence" value="ECO:0007669"/>
    <property type="project" value="UniProtKB-KW"/>
</dbReference>
<dbReference type="Proteomes" id="UP000034595">
    <property type="component" value="Unassembled WGS sequence"/>
</dbReference>
<feature type="domain" description="Glutamyl/glutaminyl-tRNA synthetase class Ib catalytic" evidence="8">
    <location>
        <begin position="1"/>
        <end position="111"/>
    </location>
</feature>